<proteinExistence type="predicted"/>
<dbReference type="InterPro" id="IPR015915">
    <property type="entry name" value="Kelch-typ_b-propeller"/>
</dbReference>
<dbReference type="SUPFAM" id="SSF117281">
    <property type="entry name" value="Kelch motif"/>
    <property type="match status" value="1"/>
</dbReference>
<dbReference type="CDD" id="cd09917">
    <property type="entry name" value="F-box_SF"/>
    <property type="match status" value="1"/>
</dbReference>
<dbReference type="Pfam" id="PF12937">
    <property type="entry name" value="F-box-like"/>
    <property type="match status" value="1"/>
</dbReference>
<evidence type="ECO:0000313" key="4">
    <source>
        <dbReference type="Proteomes" id="UP000525078"/>
    </source>
</evidence>
<dbReference type="EMBL" id="JAATIQ010000077">
    <property type="protein sequence ID" value="KAF4387820.1"/>
    <property type="molecule type" value="Genomic_DNA"/>
</dbReference>
<dbReference type="InterPro" id="IPR050796">
    <property type="entry name" value="SCF_F-box_component"/>
</dbReference>
<dbReference type="Proteomes" id="UP000525078">
    <property type="component" value="Unassembled WGS sequence"/>
</dbReference>
<evidence type="ECO:0000259" key="1">
    <source>
        <dbReference type="Pfam" id="PF12937"/>
    </source>
</evidence>
<dbReference type="PANTHER" id="PTHR31672">
    <property type="entry name" value="BNACNNG10540D PROTEIN"/>
    <property type="match status" value="1"/>
</dbReference>
<dbReference type="Gene3D" id="1.20.1280.50">
    <property type="match status" value="1"/>
</dbReference>
<dbReference type="Proteomes" id="UP000583929">
    <property type="component" value="Unassembled WGS sequence"/>
</dbReference>
<sequence length="384" mass="43496">MWRDLPFDLLANIFYFLSPDSLACARSTCRQWQNCAKTRPLSHSKHYPDWFMALPNRSNTQFCYAHNPISKNWYSIPIDFLPGVGVGGVKPLGSVKSLILFRTTSLNTYPHLLLCNPFTKEYKQLPKLNMSRTNPAVGLIALDDDDDDDDDDDHSFSSSFPSFKVYVAGGMSDSPTSGCSAYESTLEMYDSHYDTWQIVGSLPMEFAVRLTVWTPNDNVYCNGVMYWITSARAYSLMGFDISSNTWRELRVPMASELEFASIVLRNQKLTLVGGTCGDCASVWELGQGDTWVLVGKVPFELKKKFLGEKGSWVSTKCVSSNGAIYLYRDLESGMIIWKEKEEEEKGKWEWFWNEGCSSVRGRKVPNLQIKGVIFPPNLSPSCFF</sequence>
<dbReference type="PANTHER" id="PTHR31672:SF12">
    <property type="entry name" value="F-BOX DOMAIN-CONTAINING PROTEIN"/>
    <property type="match status" value="1"/>
</dbReference>
<name>A0A7J6FP26_CANSA</name>
<dbReference type="InterPro" id="IPR036047">
    <property type="entry name" value="F-box-like_dom_sf"/>
</dbReference>
<feature type="domain" description="F-box" evidence="1">
    <location>
        <begin position="2"/>
        <end position="39"/>
    </location>
</feature>
<accession>A0A7J6FP26</accession>
<protein>
    <recommendedName>
        <fullName evidence="1">F-box domain-containing protein</fullName>
    </recommendedName>
</protein>
<dbReference type="AlphaFoldDB" id="A0A7J6FP26"/>
<comment type="caution">
    <text evidence="2">The sequence shown here is derived from an EMBL/GenBank/DDBJ whole genome shotgun (WGS) entry which is preliminary data.</text>
</comment>
<dbReference type="Gene3D" id="2.120.10.80">
    <property type="entry name" value="Kelch-type beta propeller"/>
    <property type="match status" value="1"/>
</dbReference>
<evidence type="ECO:0000313" key="2">
    <source>
        <dbReference type="EMBL" id="KAF4372387.1"/>
    </source>
</evidence>
<dbReference type="InterPro" id="IPR001810">
    <property type="entry name" value="F-box_dom"/>
</dbReference>
<dbReference type="EMBL" id="JAATIP010000105">
    <property type="protein sequence ID" value="KAF4372387.1"/>
    <property type="molecule type" value="Genomic_DNA"/>
</dbReference>
<keyword evidence="5" id="KW-1185">Reference proteome</keyword>
<evidence type="ECO:0000313" key="3">
    <source>
        <dbReference type="EMBL" id="KAF4387820.1"/>
    </source>
</evidence>
<gene>
    <name evidence="2" type="ORF">F8388_027060</name>
    <name evidence="3" type="ORF">G4B88_004147</name>
</gene>
<reference evidence="4 5" key="1">
    <citation type="journal article" date="2020" name="bioRxiv">
        <title>Sequence and annotation of 42 cannabis genomes reveals extensive copy number variation in cannabinoid synthesis and pathogen resistance genes.</title>
        <authorList>
            <person name="Mckernan K.J."/>
            <person name="Helbert Y."/>
            <person name="Kane L.T."/>
            <person name="Ebling H."/>
            <person name="Zhang L."/>
            <person name="Liu B."/>
            <person name="Eaton Z."/>
            <person name="Mclaughlin S."/>
            <person name="Kingan S."/>
            <person name="Baybayan P."/>
            <person name="Concepcion G."/>
            <person name="Jordan M."/>
            <person name="Riva A."/>
            <person name="Barbazuk W."/>
            <person name="Harkins T."/>
        </authorList>
    </citation>
    <scope>NUCLEOTIDE SEQUENCE [LARGE SCALE GENOMIC DNA]</scope>
    <source>
        <strain evidence="4 5">cv. Jamaican Lion 4</strain>
        <strain evidence="3">Father</strain>
        <strain evidence="2">Mother</strain>
        <tissue evidence="2">Leaf</tissue>
    </source>
</reference>
<evidence type="ECO:0000313" key="5">
    <source>
        <dbReference type="Proteomes" id="UP000583929"/>
    </source>
</evidence>
<organism evidence="2 4">
    <name type="scientific">Cannabis sativa</name>
    <name type="common">Hemp</name>
    <name type="synonym">Marijuana</name>
    <dbReference type="NCBI Taxonomy" id="3483"/>
    <lineage>
        <taxon>Eukaryota</taxon>
        <taxon>Viridiplantae</taxon>
        <taxon>Streptophyta</taxon>
        <taxon>Embryophyta</taxon>
        <taxon>Tracheophyta</taxon>
        <taxon>Spermatophyta</taxon>
        <taxon>Magnoliopsida</taxon>
        <taxon>eudicotyledons</taxon>
        <taxon>Gunneridae</taxon>
        <taxon>Pentapetalae</taxon>
        <taxon>rosids</taxon>
        <taxon>fabids</taxon>
        <taxon>Rosales</taxon>
        <taxon>Cannabaceae</taxon>
        <taxon>Cannabis</taxon>
    </lineage>
</organism>
<dbReference type="SUPFAM" id="SSF81383">
    <property type="entry name" value="F-box domain"/>
    <property type="match status" value="1"/>
</dbReference>